<dbReference type="EMBL" id="FTOP01000004">
    <property type="protein sequence ID" value="SIS77034.1"/>
    <property type="molecule type" value="Genomic_DNA"/>
</dbReference>
<evidence type="ECO:0000313" key="1">
    <source>
        <dbReference type="EMBL" id="SIS77034.1"/>
    </source>
</evidence>
<dbReference type="RefSeq" id="WP_076499689.1">
    <property type="nucleotide sequence ID" value="NZ_FTOP01000004.1"/>
</dbReference>
<reference evidence="2" key="1">
    <citation type="submission" date="2017-01" db="EMBL/GenBank/DDBJ databases">
        <authorList>
            <person name="Varghese N."/>
            <person name="Submissions S."/>
        </authorList>
    </citation>
    <scope>NUCLEOTIDE SEQUENCE [LARGE SCALE GENOMIC DNA]</scope>
    <source>
        <strain evidence="2">DSM 46698</strain>
    </source>
</reference>
<evidence type="ECO:0008006" key="3">
    <source>
        <dbReference type="Google" id="ProtNLM"/>
    </source>
</evidence>
<protein>
    <recommendedName>
        <fullName evidence="3">CHRD domain-containing protein</fullName>
    </recommendedName>
</protein>
<evidence type="ECO:0000313" key="2">
    <source>
        <dbReference type="Proteomes" id="UP000186026"/>
    </source>
</evidence>
<sequence>MKKLIPIIFILPLIFACNKDKENRYTRNSLEYNLYQGSDFNYEGKVTLRELVSGQLEMHIELIGAKSTEDYFFPAHLHFSTYDGPDSPIAFQLNPINNKDLKSTTILGMMSNGQNLDFEAFKNFDGHIKIHLAESGPDYNVILAAGNIGLNDNSRESFEREAISICLPTY</sequence>
<accession>A0A1N7LTD5</accession>
<keyword evidence="2" id="KW-1185">Reference proteome</keyword>
<gene>
    <name evidence="1" type="ORF">SAMN05421761_10499</name>
</gene>
<proteinExistence type="predicted"/>
<dbReference type="Proteomes" id="UP000186026">
    <property type="component" value="Unassembled WGS sequence"/>
</dbReference>
<organism evidence="1 2">
    <name type="scientific">Belliella pelovolcani</name>
    <dbReference type="NCBI Taxonomy" id="529505"/>
    <lineage>
        <taxon>Bacteria</taxon>
        <taxon>Pseudomonadati</taxon>
        <taxon>Bacteroidota</taxon>
        <taxon>Cytophagia</taxon>
        <taxon>Cytophagales</taxon>
        <taxon>Cyclobacteriaceae</taxon>
        <taxon>Belliella</taxon>
    </lineage>
</organism>
<dbReference type="STRING" id="529505.SAMN05421761_10499"/>
<dbReference type="AlphaFoldDB" id="A0A1N7LTD5"/>
<dbReference type="PROSITE" id="PS51257">
    <property type="entry name" value="PROKAR_LIPOPROTEIN"/>
    <property type="match status" value="1"/>
</dbReference>
<dbReference type="OrthoDB" id="1451403at2"/>
<name>A0A1N7LTD5_9BACT</name>